<dbReference type="PRINTS" id="PR00259">
    <property type="entry name" value="TMFOUR"/>
</dbReference>
<dbReference type="Proteomes" id="UP000277928">
    <property type="component" value="Unassembled WGS sequence"/>
</dbReference>
<evidence type="ECO:0000313" key="6">
    <source>
        <dbReference type="EMBL" id="VDK82712.1"/>
    </source>
</evidence>
<proteinExistence type="predicted"/>
<feature type="transmembrane region" description="Helical" evidence="5">
    <location>
        <begin position="93"/>
        <end position="121"/>
    </location>
</feature>
<dbReference type="GO" id="GO:0005886">
    <property type="term" value="C:plasma membrane"/>
    <property type="evidence" value="ECO:0007669"/>
    <property type="project" value="TreeGrafter"/>
</dbReference>
<name>A0A3P6T428_LITSI</name>
<keyword evidence="2 5" id="KW-0812">Transmembrane</keyword>
<reference evidence="6 7" key="1">
    <citation type="submission" date="2018-08" db="EMBL/GenBank/DDBJ databases">
        <authorList>
            <person name="Laetsch R D."/>
            <person name="Stevens L."/>
            <person name="Kumar S."/>
            <person name="Blaxter L. M."/>
        </authorList>
    </citation>
    <scope>NUCLEOTIDE SEQUENCE [LARGE SCALE GENOMIC DNA]</scope>
</reference>
<dbReference type="SUPFAM" id="SSF48652">
    <property type="entry name" value="Tetraspanin"/>
    <property type="match status" value="1"/>
</dbReference>
<gene>
    <name evidence="6" type="ORF">NLS_LOCUS5881</name>
</gene>
<feature type="transmembrane region" description="Helical" evidence="5">
    <location>
        <begin position="50"/>
        <end position="73"/>
    </location>
</feature>
<evidence type="ECO:0000313" key="7">
    <source>
        <dbReference type="Proteomes" id="UP000277928"/>
    </source>
</evidence>
<accession>A0A3P6T428</accession>
<dbReference type="Pfam" id="PF00335">
    <property type="entry name" value="Tetraspanin"/>
    <property type="match status" value="1"/>
</dbReference>
<evidence type="ECO:0000256" key="5">
    <source>
        <dbReference type="SAM" id="Phobius"/>
    </source>
</evidence>
<dbReference type="OrthoDB" id="2014092at2759"/>
<evidence type="ECO:0000256" key="2">
    <source>
        <dbReference type="ARBA" id="ARBA00022692"/>
    </source>
</evidence>
<keyword evidence="7" id="KW-1185">Reference proteome</keyword>
<feature type="transmembrane region" description="Helical" evidence="5">
    <location>
        <begin position="133"/>
        <end position="157"/>
    </location>
</feature>
<dbReference type="AlphaFoldDB" id="A0A3P6T428"/>
<organism evidence="6 7">
    <name type="scientific">Litomosoides sigmodontis</name>
    <name type="common">Filarial nematode worm</name>
    <dbReference type="NCBI Taxonomy" id="42156"/>
    <lineage>
        <taxon>Eukaryota</taxon>
        <taxon>Metazoa</taxon>
        <taxon>Ecdysozoa</taxon>
        <taxon>Nematoda</taxon>
        <taxon>Chromadorea</taxon>
        <taxon>Rhabditida</taxon>
        <taxon>Spirurina</taxon>
        <taxon>Spiruromorpha</taxon>
        <taxon>Filarioidea</taxon>
        <taxon>Onchocercidae</taxon>
        <taxon>Litomosoides</taxon>
    </lineage>
</organism>
<evidence type="ECO:0000256" key="1">
    <source>
        <dbReference type="ARBA" id="ARBA00004141"/>
    </source>
</evidence>
<dbReference type="OMA" id="WEANEEY"/>
<dbReference type="STRING" id="42156.A0A3P6T428"/>
<dbReference type="PANTHER" id="PTHR19282:SF431">
    <property type="entry name" value="TETRASPANIN 26A, ISOFORM B-RELATED"/>
    <property type="match status" value="1"/>
</dbReference>
<dbReference type="Gene3D" id="1.10.1450.10">
    <property type="entry name" value="Tetraspanin"/>
    <property type="match status" value="1"/>
</dbReference>
<evidence type="ECO:0000256" key="4">
    <source>
        <dbReference type="ARBA" id="ARBA00023136"/>
    </source>
</evidence>
<keyword evidence="4 5" id="KW-0472">Membrane</keyword>
<dbReference type="InterPro" id="IPR008952">
    <property type="entry name" value="Tetraspanin_EC2_sf"/>
</dbReference>
<comment type="subcellular location">
    <subcellularLocation>
        <location evidence="1">Membrane</location>
        <topology evidence="1">Multi-pass membrane protein</topology>
    </subcellularLocation>
</comment>
<dbReference type="PANTHER" id="PTHR19282">
    <property type="entry name" value="TETRASPANIN"/>
    <property type="match status" value="1"/>
</dbReference>
<sequence length="248" mass="28270">MNDNRKGGGGNVDDDNSFDEVIIGGRNAVLKVERDDNFAIQSNVNRWLKYGIFSLSYLFLLFSIGLFALGIWAQMAKSGVLVDLKKFDSKNVVLFLEPTALITVIAIIIVIISFCGAIGSLRDNCFYLMVYECMLGCLIITYLMLIVTTIFNGFVLLRVIEITIEDIIILYRDEPDLQLLVDWIQINFKCCGVHSPHDWNNNIYFSFEISAISACWTHMAHLKLAVYHFHAVKERRQQPPHLRTRIVA</sequence>
<evidence type="ECO:0000256" key="3">
    <source>
        <dbReference type="ARBA" id="ARBA00022989"/>
    </source>
</evidence>
<protein>
    <submittedName>
        <fullName evidence="6">Uncharacterized protein</fullName>
    </submittedName>
</protein>
<dbReference type="EMBL" id="UYRX01000473">
    <property type="protein sequence ID" value="VDK82712.1"/>
    <property type="molecule type" value="Genomic_DNA"/>
</dbReference>
<dbReference type="InterPro" id="IPR018499">
    <property type="entry name" value="Tetraspanin/Peripherin"/>
</dbReference>
<keyword evidence="3 5" id="KW-1133">Transmembrane helix</keyword>